<dbReference type="Gene3D" id="3.40.50.1820">
    <property type="entry name" value="alpha/beta hydrolase"/>
    <property type="match status" value="1"/>
</dbReference>
<reference evidence="4" key="1">
    <citation type="journal article" date="2020" name="Mol. Plant Microbe Interact.">
        <title>Genome Sequence of the Biocontrol Agent Coniothyrium minitans strain Conio (IMI 134523).</title>
        <authorList>
            <person name="Patel D."/>
            <person name="Shittu T.A."/>
            <person name="Baroncelli R."/>
            <person name="Muthumeenakshi S."/>
            <person name="Osborne T.H."/>
            <person name="Janganan T.K."/>
            <person name="Sreenivasaprasad S."/>
        </authorList>
    </citation>
    <scope>NUCLEOTIDE SEQUENCE</scope>
    <source>
        <strain evidence="4">Conio</strain>
    </source>
</reference>
<gene>
    <name evidence="4" type="ORF">PMIN01_05859</name>
</gene>
<dbReference type="Pfam" id="PF01083">
    <property type="entry name" value="Cutinase"/>
    <property type="match status" value="1"/>
</dbReference>
<name>A0A9P6GID7_9PLEO</name>
<dbReference type="SUPFAM" id="SSF53474">
    <property type="entry name" value="alpha/beta-Hydrolases"/>
    <property type="match status" value="1"/>
</dbReference>
<keyword evidence="2" id="KW-1015">Disulfide bond</keyword>
<evidence type="ECO:0000256" key="2">
    <source>
        <dbReference type="ARBA" id="ARBA00023157"/>
    </source>
</evidence>
<dbReference type="InterPro" id="IPR000675">
    <property type="entry name" value="Cutinase/axe"/>
</dbReference>
<dbReference type="AlphaFoldDB" id="A0A9P6GID7"/>
<accession>A0A9P6GID7</accession>
<feature type="signal peptide" evidence="3">
    <location>
        <begin position="1"/>
        <end position="17"/>
    </location>
</feature>
<evidence type="ECO:0000313" key="5">
    <source>
        <dbReference type="Proteomes" id="UP000756921"/>
    </source>
</evidence>
<dbReference type="OrthoDB" id="2586582at2759"/>
<sequence>MYTSTLVTLGLATLGSAAPTWSSLFGRQNTCVTGNAVYIISARGSTQAVGEGSLSSVSSLIKQALPGSVSVGLSYPATLDNYESSENTGVVNLKKAITSYVASCPNSKIVLLGYSQGGQVIGDALGGASFSSEAPLASTYTKNMVAAVSFASPAHVAGKSYNTGTSKGSGIYKRASTATLDGYASRLDDICDSNDLFCDGGSSLTPHTQVVSKYSSAGANFAIAKAKAAKV</sequence>
<evidence type="ECO:0000256" key="3">
    <source>
        <dbReference type="SAM" id="SignalP"/>
    </source>
</evidence>
<proteinExistence type="predicted"/>
<organism evidence="4 5">
    <name type="scientific">Paraphaeosphaeria minitans</name>
    <dbReference type="NCBI Taxonomy" id="565426"/>
    <lineage>
        <taxon>Eukaryota</taxon>
        <taxon>Fungi</taxon>
        <taxon>Dikarya</taxon>
        <taxon>Ascomycota</taxon>
        <taxon>Pezizomycotina</taxon>
        <taxon>Dothideomycetes</taxon>
        <taxon>Pleosporomycetidae</taxon>
        <taxon>Pleosporales</taxon>
        <taxon>Massarineae</taxon>
        <taxon>Didymosphaeriaceae</taxon>
        <taxon>Paraphaeosphaeria</taxon>
    </lineage>
</organism>
<dbReference type="InterPro" id="IPR029058">
    <property type="entry name" value="AB_hydrolase_fold"/>
</dbReference>
<keyword evidence="1" id="KW-0378">Hydrolase</keyword>
<keyword evidence="3" id="KW-0732">Signal</keyword>
<feature type="chain" id="PRO_5040516899" evidence="3">
    <location>
        <begin position="18"/>
        <end position="231"/>
    </location>
</feature>
<protein>
    <submittedName>
        <fullName evidence="4">Cutinase</fullName>
    </submittedName>
</protein>
<dbReference type="PANTHER" id="PTHR33630:SF9">
    <property type="entry name" value="CUTINASE 4"/>
    <property type="match status" value="1"/>
</dbReference>
<dbReference type="EMBL" id="WJXW01000005">
    <property type="protein sequence ID" value="KAF9735944.1"/>
    <property type="molecule type" value="Genomic_DNA"/>
</dbReference>
<dbReference type="GO" id="GO:0052689">
    <property type="term" value="F:carboxylic ester hydrolase activity"/>
    <property type="evidence" value="ECO:0007669"/>
    <property type="project" value="UniProtKB-ARBA"/>
</dbReference>
<evidence type="ECO:0000313" key="4">
    <source>
        <dbReference type="EMBL" id="KAF9735944.1"/>
    </source>
</evidence>
<dbReference type="PANTHER" id="PTHR33630">
    <property type="entry name" value="CUTINASE RV1984C-RELATED-RELATED"/>
    <property type="match status" value="1"/>
</dbReference>
<dbReference type="Proteomes" id="UP000756921">
    <property type="component" value="Unassembled WGS sequence"/>
</dbReference>
<keyword evidence="5" id="KW-1185">Reference proteome</keyword>
<dbReference type="SMART" id="SM01110">
    <property type="entry name" value="Cutinase"/>
    <property type="match status" value="1"/>
</dbReference>
<comment type="caution">
    <text evidence="4">The sequence shown here is derived from an EMBL/GenBank/DDBJ whole genome shotgun (WGS) entry which is preliminary data.</text>
</comment>
<evidence type="ECO:0000256" key="1">
    <source>
        <dbReference type="ARBA" id="ARBA00022801"/>
    </source>
</evidence>